<dbReference type="AlphaFoldDB" id="W6SID6"/>
<evidence type="ECO:0000259" key="2">
    <source>
        <dbReference type="Pfam" id="PF00156"/>
    </source>
</evidence>
<evidence type="ECO:0000313" key="4">
    <source>
        <dbReference type="Proteomes" id="UP000019426"/>
    </source>
</evidence>
<proteinExistence type="inferred from homology"/>
<dbReference type="Proteomes" id="UP000019426">
    <property type="component" value="Chromosome M2/40_rep1"/>
</dbReference>
<keyword evidence="4" id="KW-1185">Reference proteome</keyword>
<dbReference type="Pfam" id="PF00156">
    <property type="entry name" value="Pribosyltran"/>
    <property type="match status" value="1"/>
</dbReference>
<dbReference type="PATRIC" id="fig|1216932.3.peg.2246"/>
<dbReference type="HOGENOM" id="CLU_054549_1_1_9"/>
<organism evidence="3 4">
    <name type="scientific">Clostridium bornimense</name>
    <dbReference type="NCBI Taxonomy" id="1216932"/>
    <lineage>
        <taxon>Bacteria</taxon>
        <taxon>Bacillati</taxon>
        <taxon>Bacillota</taxon>
        <taxon>Clostridia</taxon>
        <taxon>Eubacteriales</taxon>
        <taxon>Clostridiaceae</taxon>
        <taxon>Clostridium</taxon>
    </lineage>
</organism>
<sequence>MGVRYFKELVKDIFYPKDYSCVFCRWPLEKEYLCIMCRDKLIEVNGEKHIKIENETLNVNYIFLYSGYAVELIQKLKYKSDFRVGEIFAEYICNFIKSKCLENIDYITYIPMHRIDERKRKYNQCKVISKYISDYYDIDMIDTLIKTKRTKDQIGLSKNQRFRNLENVFRVKENLDIKNKTILIIDDVCTTGSTLYYCKKELQKLDPKEIIILTVCAR</sequence>
<evidence type="ECO:0000313" key="3">
    <source>
        <dbReference type="EMBL" id="CDM69405.1"/>
    </source>
</evidence>
<dbReference type="eggNOG" id="COG1040">
    <property type="taxonomic scope" value="Bacteria"/>
</dbReference>
<feature type="domain" description="Phosphoribosyltransferase" evidence="2">
    <location>
        <begin position="164"/>
        <end position="218"/>
    </location>
</feature>
<accession>W6SID6</accession>
<name>W6SID6_9CLOT</name>
<dbReference type="EMBL" id="HG917868">
    <property type="protein sequence ID" value="CDM69405.1"/>
    <property type="molecule type" value="Genomic_DNA"/>
</dbReference>
<dbReference type="PANTHER" id="PTHR47505">
    <property type="entry name" value="DNA UTILIZATION PROTEIN YHGH"/>
    <property type="match status" value="1"/>
</dbReference>
<dbReference type="STRING" id="1216932.CM240_2263"/>
<reference evidence="3 4" key="1">
    <citation type="submission" date="2013-11" db="EMBL/GenBank/DDBJ databases">
        <title>Complete genome sequence of Clostridum sp. M2/40.</title>
        <authorList>
            <person name="Wibberg D."/>
            <person name="Puehler A."/>
            <person name="Schlueter A."/>
        </authorList>
    </citation>
    <scope>NUCLEOTIDE SEQUENCE [LARGE SCALE GENOMIC DNA]</scope>
    <source>
        <strain evidence="4">M2/40</strain>
    </source>
</reference>
<protein>
    <submittedName>
        <fullName evidence="3">ComF protein, homolog</fullName>
    </submittedName>
</protein>
<evidence type="ECO:0000256" key="1">
    <source>
        <dbReference type="ARBA" id="ARBA00008007"/>
    </source>
</evidence>
<dbReference type="Gene3D" id="3.40.50.2020">
    <property type="match status" value="1"/>
</dbReference>
<dbReference type="OrthoDB" id="9779910at2"/>
<dbReference type="PANTHER" id="PTHR47505:SF1">
    <property type="entry name" value="DNA UTILIZATION PROTEIN YHGH"/>
    <property type="match status" value="1"/>
</dbReference>
<dbReference type="InterPro" id="IPR029057">
    <property type="entry name" value="PRTase-like"/>
</dbReference>
<dbReference type="InterPro" id="IPR000836">
    <property type="entry name" value="PRTase_dom"/>
</dbReference>
<comment type="similarity">
    <text evidence="1">Belongs to the ComF/GntX family.</text>
</comment>
<dbReference type="RefSeq" id="WP_044039181.1">
    <property type="nucleotide sequence ID" value="NZ_HG917868.1"/>
</dbReference>
<dbReference type="KEGG" id="clt:CM240_2263"/>
<dbReference type="SUPFAM" id="SSF53271">
    <property type="entry name" value="PRTase-like"/>
    <property type="match status" value="1"/>
</dbReference>
<gene>
    <name evidence="3" type="ORF">CM240_2263</name>
</gene>
<dbReference type="InterPro" id="IPR051910">
    <property type="entry name" value="ComF/GntX_DNA_util-trans"/>
</dbReference>
<dbReference type="CDD" id="cd06223">
    <property type="entry name" value="PRTases_typeI"/>
    <property type="match status" value="1"/>
</dbReference>